<accession>X0UAE4</accession>
<dbReference type="EMBL" id="BARS01020024">
    <property type="protein sequence ID" value="GAG02495.1"/>
    <property type="molecule type" value="Genomic_DNA"/>
</dbReference>
<proteinExistence type="predicted"/>
<comment type="caution">
    <text evidence="1">The sequence shown here is derived from an EMBL/GenBank/DDBJ whole genome shotgun (WGS) entry which is preliminary data.</text>
</comment>
<feature type="non-terminal residue" evidence="1">
    <location>
        <position position="1"/>
    </location>
</feature>
<sequence length="125" mass="14366">SDSQIEIALKKILKENRTIQSQKKLKQLLVKELNAKKITFGVSESRLRKIAINSNFVKLEIHSREGDPRKLLAKCPVCGSALKRVKNLTIWGGEVTIELNCSNCGYWTGKKKRIPTRYVFHMKKR</sequence>
<name>X0UAE4_9ZZZZ</name>
<reference evidence="1" key="1">
    <citation type="journal article" date="2014" name="Front. Microbiol.">
        <title>High frequency of phylogenetically diverse reductive dehalogenase-homologous genes in deep subseafloor sedimentary metagenomes.</title>
        <authorList>
            <person name="Kawai M."/>
            <person name="Futagami T."/>
            <person name="Toyoda A."/>
            <person name="Takaki Y."/>
            <person name="Nishi S."/>
            <person name="Hori S."/>
            <person name="Arai W."/>
            <person name="Tsubouchi T."/>
            <person name="Morono Y."/>
            <person name="Uchiyama I."/>
            <person name="Ito T."/>
            <person name="Fujiyama A."/>
            <person name="Inagaki F."/>
            <person name="Takami H."/>
        </authorList>
    </citation>
    <scope>NUCLEOTIDE SEQUENCE</scope>
    <source>
        <strain evidence="1">Expedition CK06-06</strain>
    </source>
</reference>
<evidence type="ECO:0000313" key="1">
    <source>
        <dbReference type="EMBL" id="GAG02495.1"/>
    </source>
</evidence>
<organism evidence="1">
    <name type="scientific">marine sediment metagenome</name>
    <dbReference type="NCBI Taxonomy" id="412755"/>
    <lineage>
        <taxon>unclassified sequences</taxon>
        <taxon>metagenomes</taxon>
        <taxon>ecological metagenomes</taxon>
    </lineage>
</organism>
<dbReference type="AlphaFoldDB" id="X0UAE4"/>
<gene>
    <name evidence="1" type="ORF">S01H1_32354</name>
</gene>
<protein>
    <submittedName>
        <fullName evidence="1">Uncharacterized protein</fullName>
    </submittedName>
</protein>